<dbReference type="SUPFAM" id="SSF53474">
    <property type="entry name" value="alpha/beta-Hydrolases"/>
    <property type="match status" value="1"/>
</dbReference>
<dbReference type="InterPro" id="IPR050266">
    <property type="entry name" value="AB_hydrolase_sf"/>
</dbReference>
<sequence length="262" mass="27649">MSVITLPHGLRIDLQESGAPDGAALVLVHELGTDPRLWAGVLAQLPPELRVLSLALRGHGRSEVPAPPYAMGALVRDVEALLDHMGLGDTVLAGLGLGGMVAQGLAVKRLDQVRALVLSGTAAKLGRPELWQRRAALALEGGMEAVAEELLPRWTGRKTPLEAATQMRAMLLDCPAQGYAGGAMAIAGTDFYTPTSGLRLPVLGLAGSEDYETPPDLQRETVELIPGARFELLRGAGHLACLEQPEGFAGALTQFLREIGHL</sequence>
<evidence type="ECO:0000313" key="2">
    <source>
        <dbReference type="EMBL" id="QGX98895.1"/>
    </source>
</evidence>
<dbReference type="InterPro" id="IPR029058">
    <property type="entry name" value="AB_hydrolase_fold"/>
</dbReference>
<dbReference type="Proteomes" id="UP000428330">
    <property type="component" value="Chromosome"/>
</dbReference>
<dbReference type="Pfam" id="PF12697">
    <property type="entry name" value="Abhydrolase_6"/>
    <property type="match status" value="1"/>
</dbReference>
<keyword evidence="2" id="KW-0378">Hydrolase</keyword>
<reference evidence="3" key="1">
    <citation type="submission" date="2018-12" db="EMBL/GenBank/DDBJ databases">
        <title>Complete genome sequence of Roseovarius sp. MME-070.</title>
        <authorList>
            <person name="Nam Y.-D."/>
            <person name="Kang J."/>
            <person name="Chung W.-H."/>
            <person name="Park Y.S."/>
        </authorList>
    </citation>
    <scope>NUCLEOTIDE SEQUENCE [LARGE SCALE GENOMIC DNA]</scope>
    <source>
        <strain evidence="3">MME-070</strain>
    </source>
</reference>
<dbReference type="KEGG" id="rom:EI983_11670"/>
<dbReference type="AlphaFoldDB" id="A0A6I6IQD4"/>
<name>A0A6I6IQD4_9RHOB</name>
<dbReference type="GO" id="GO:0016020">
    <property type="term" value="C:membrane"/>
    <property type="evidence" value="ECO:0007669"/>
    <property type="project" value="TreeGrafter"/>
</dbReference>
<organism evidence="2 3">
    <name type="scientific">Roseovarius faecimaris</name>
    <dbReference type="NCBI Taxonomy" id="2494550"/>
    <lineage>
        <taxon>Bacteria</taxon>
        <taxon>Pseudomonadati</taxon>
        <taxon>Pseudomonadota</taxon>
        <taxon>Alphaproteobacteria</taxon>
        <taxon>Rhodobacterales</taxon>
        <taxon>Roseobacteraceae</taxon>
        <taxon>Roseovarius</taxon>
    </lineage>
</organism>
<dbReference type="InterPro" id="IPR000073">
    <property type="entry name" value="AB_hydrolase_1"/>
</dbReference>
<dbReference type="PANTHER" id="PTHR43798">
    <property type="entry name" value="MONOACYLGLYCEROL LIPASE"/>
    <property type="match status" value="1"/>
</dbReference>
<proteinExistence type="predicted"/>
<dbReference type="PANTHER" id="PTHR43798:SF33">
    <property type="entry name" value="HYDROLASE, PUTATIVE (AFU_ORTHOLOGUE AFUA_2G14860)-RELATED"/>
    <property type="match status" value="1"/>
</dbReference>
<evidence type="ECO:0000259" key="1">
    <source>
        <dbReference type="Pfam" id="PF12697"/>
    </source>
</evidence>
<dbReference type="EMBL" id="CP034348">
    <property type="protein sequence ID" value="QGX98895.1"/>
    <property type="molecule type" value="Genomic_DNA"/>
</dbReference>
<dbReference type="Gene3D" id="3.40.50.1820">
    <property type="entry name" value="alpha/beta hydrolase"/>
    <property type="match status" value="1"/>
</dbReference>
<protein>
    <submittedName>
        <fullName evidence="2">Alpha/beta fold hydrolase</fullName>
    </submittedName>
</protein>
<dbReference type="RefSeq" id="WP_157707577.1">
    <property type="nucleotide sequence ID" value="NZ_CP034348.1"/>
</dbReference>
<dbReference type="GO" id="GO:0016787">
    <property type="term" value="F:hydrolase activity"/>
    <property type="evidence" value="ECO:0007669"/>
    <property type="project" value="UniProtKB-KW"/>
</dbReference>
<feature type="domain" description="AB hydrolase-1" evidence="1">
    <location>
        <begin position="25"/>
        <end position="250"/>
    </location>
</feature>
<dbReference type="OrthoDB" id="9793083at2"/>
<evidence type="ECO:0000313" key="3">
    <source>
        <dbReference type="Proteomes" id="UP000428330"/>
    </source>
</evidence>
<gene>
    <name evidence="2" type="ORF">EI983_11670</name>
</gene>
<keyword evidence="3" id="KW-1185">Reference proteome</keyword>
<accession>A0A6I6IQD4</accession>